<evidence type="ECO:0000313" key="2">
    <source>
        <dbReference type="EMBL" id="ROU05339.1"/>
    </source>
</evidence>
<evidence type="ECO:0000256" key="1">
    <source>
        <dbReference type="SAM" id="Phobius"/>
    </source>
</evidence>
<sequence length="151" mass="16541">MLWLMLGICIAFLAPRAGDPWLTYVAGGAVFVAALVHCRAAAVETRFALDARRYLGEQRNASPLPGWAGLLRQGRRRLRTAATGWALAAMVALLVVPIGLTFEVPVALRVHGFVLLLSAGRLQHMAMVDRRLLREIDEYVRGLTRPDIVAA</sequence>
<keyword evidence="1" id="KW-0472">Membrane</keyword>
<keyword evidence="1" id="KW-0812">Transmembrane</keyword>
<dbReference type="EMBL" id="RCTY01000047">
    <property type="protein sequence ID" value="ROU05339.1"/>
    <property type="molecule type" value="Genomic_DNA"/>
</dbReference>
<dbReference type="AlphaFoldDB" id="A0A3N2RD48"/>
<accession>A0A3N2RD48</accession>
<keyword evidence="1" id="KW-1133">Transmembrane helix</keyword>
<evidence type="ECO:0000313" key="3">
    <source>
        <dbReference type="Proteomes" id="UP000275910"/>
    </source>
</evidence>
<feature type="transmembrane region" description="Helical" evidence="1">
    <location>
        <begin position="82"/>
        <end position="100"/>
    </location>
</feature>
<name>A0A3N2RD48_LYSEN</name>
<proteinExistence type="predicted"/>
<evidence type="ECO:0008006" key="4">
    <source>
        <dbReference type="Google" id="ProtNLM"/>
    </source>
</evidence>
<feature type="transmembrane region" description="Helical" evidence="1">
    <location>
        <begin position="28"/>
        <end position="49"/>
    </location>
</feature>
<organism evidence="2 3">
    <name type="scientific">Lysobacter enzymogenes</name>
    <dbReference type="NCBI Taxonomy" id="69"/>
    <lineage>
        <taxon>Bacteria</taxon>
        <taxon>Pseudomonadati</taxon>
        <taxon>Pseudomonadota</taxon>
        <taxon>Gammaproteobacteria</taxon>
        <taxon>Lysobacterales</taxon>
        <taxon>Lysobacteraceae</taxon>
        <taxon>Lysobacter</taxon>
    </lineage>
</organism>
<protein>
    <recommendedName>
        <fullName evidence="4">Transmembrane protein</fullName>
    </recommendedName>
</protein>
<reference evidence="2 3" key="1">
    <citation type="submission" date="2018-10" db="EMBL/GenBank/DDBJ databases">
        <title>The genome of Lysobacter enzymogenes OH11.</title>
        <authorList>
            <person name="Liu F."/>
            <person name="Zhao Y."/>
            <person name="Qian G."/>
            <person name="Chen Y."/>
            <person name="Xu H."/>
        </authorList>
    </citation>
    <scope>NUCLEOTIDE SEQUENCE [LARGE SCALE GENOMIC DNA]</scope>
    <source>
        <strain evidence="2 3">OH11</strain>
    </source>
</reference>
<comment type="caution">
    <text evidence="2">The sequence shown here is derived from an EMBL/GenBank/DDBJ whole genome shotgun (WGS) entry which is preliminary data.</text>
</comment>
<gene>
    <name evidence="2" type="ORF">D9T17_19650</name>
</gene>
<dbReference type="Proteomes" id="UP000275910">
    <property type="component" value="Unassembled WGS sequence"/>
</dbReference>